<evidence type="ECO:0000256" key="1">
    <source>
        <dbReference type="SAM" id="Phobius"/>
    </source>
</evidence>
<keyword evidence="1" id="KW-0812">Transmembrane</keyword>
<dbReference type="AlphaFoldDB" id="A0A0F4YMW6"/>
<evidence type="ECO:0000313" key="3">
    <source>
        <dbReference type="Proteomes" id="UP000053958"/>
    </source>
</evidence>
<dbReference type="OrthoDB" id="2014201at2759"/>
<dbReference type="InterPro" id="IPR050587">
    <property type="entry name" value="GNT1/Glycosyltrans_8"/>
</dbReference>
<dbReference type="Proteomes" id="UP000053958">
    <property type="component" value="Unassembled WGS sequence"/>
</dbReference>
<sequence>MHRGVASASSLRGFAIDYDNLDDVDSDDDSPPLRPADWKPRASFTRYPPRRLRTYAIVTVLVLVLLYLTFRRGHSHPAPGPHPYLRYEAVDWSRFAYSQYVTTSAYLCNAVMVFEALHRLGSRAERILFYPEDWDTWIENGNDRDSQLLVMARDQYNVQLIPIKPESIRSISDARDPTSWDWSITKLYAFSQTQYDRVLHIDSDVTILQNMDELFFLPPARVAMPRAYWDNPRSGKLTSLLVLIEPSYAEYQALMEASRPVVHGQIVTNSTPGHEMYDMELLNERYGGSALVLPHRQYGLLTGEFRTKDHRNFLGNDYEKWDPDRVLSEAKLVHFSDWPLPKPWVMWPQALLAEMLPKCDVKPGTDEESGCRDREVWRELYEDFRRRRKEICKLLSYPAPDWPPRQSS</sequence>
<dbReference type="Gene3D" id="3.90.550.10">
    <property type="entry name" value="Spore Coat Polysaccharide Biosynthesis Protein SpsA, Chain A"/>
    <property type="match status" value="1"/>
</dbReference>
<feature type="transmembrane region" description="Helical" evidence="1">
    <location>
        <begin position="52"/>
        <end position="70"/>
    </location>
</feature>
<keyword evidence="3" id="KW-1185">Reference proteome</keyword>
<reference evidence="2 3" key="1">
    <citation type="submission" date="2015-04" db="EMBL/GenBank/DDBJ databases">
        <authorList>
            <person name="Heijne W.H."/>
            <person name="Fedorova N.D."/>
            <person name="Nierman W.C."/>
            <person name="Vollebregt A.W."/>
            <person name="Zhao Z."/>
            <person name="Wu L."/>
            <person name="Kumar M."/>
            <person name="Stam H."/>
            <person name="van den Berg M.A."/>
            <person name="Pel H.J."/>
        </authorList>
    </citation>
    <scope>NUCLEOTIDE SEQUENCE [LARGE SCALE GENOMIC DNA]</scope>
    <source>
        <strain evidence="2 3">CBS 393.64</strain>
    </source>
</reference>
<dbReference type="EMBL" id="LASV01000397">
    <property type="protein sequence ID" value="KKA18983.1"/>
    <property type="molecule type" value="Genomic_DNA"/>
</dbReference>
<dbReference type="GO" id="GO:0016740">
    <property type="term" value="F:transferase activity"/>
    <property type="evidence" value="ECO:0007669"/>
    <property type="project" value="UniProtKB-KW"/>
</dbReference>
<dbReference type="GeneID" id="25319345"/>
<dbReference type="PANTHER" id="PTHR11183">
    <property type="entry name" value="GLYCOGENIN SUBFAMILY MEMBER"/>
    <property type="match status" value="1"/>
</dbReference>
<dbReference type="STRING" id="1408163.A0A0F4YMW6"/>
<accession>A0A0F4YMW6</accession>
<proteinExistence type="predicted"/>
<keyword evidence="2" id="KW-0808">Transferase</keyword>
<dbReference type="InterPro" id="IPR029044">
    <property type="entry name" value="Nucleotide-diphossugar_trans"/>
</dbReference>
<organism evidence="2 3">
    <name type="scientific">Rasamsonia emersonii (strain ATCC 16479 / CBS 393.64 / IMI 116815)</name>
    <dbReference type="NCBI Taxonomy" id="1408163"/>
    <lineage>
        <taxon>Eukaryota</taxon>
        <taxon>Fungi</taxon>
        <taxon>Dikarya</taxon>
        <taxon>Ascomycota</taxon>
        <taxon>Pezizomycotina</taxon>
        <taxon>Eurotiomycetes</taxon>
        <taxon>Eurotiomycetidae</taxon>
        <taxon>Eurotiales</taxon>
        <taxon>Trichocomaceae</taxon>
        <taxon>Rasamsonia</taxon>
    </lineage>
</organism>
<comment type="caution">
    <text evidence="2">The sequence shown here is derived from an EMBL/GenBank/DDBJ whole genome shotgun (WGS) entry which is preliminary data.</text>
</comment>
<name>A0A0F4YMW6_RASE3</name>
<evidence type="ECO:0000313" key="2">
    <source>
        <dbReference type="EMBL" id="KKA18983.1"/>
    </source>
</evidence>
<keyword evidence="1" id="KW-1133">Transmembrane helix</keyword>
<dbReference type="RefSeq" id="XP_013325595.1">
    <property type="nucleotide sequence ID" value="XM_013470141.1"/>
</dbReference>
<keyword evidence="1" id="KW-0472">Membrane</keyword>
<protein>
    <submittedName>
        <fullName evidence="2">AlphaN-acetylglucosamine transferase</fullName>
    </submittedName>
</protein>
<dbReference type="SUPFAM" id="SSF53448">
    <property type="entry name" value="Nucleotide-diphospho-sugar transferases"/>
    <property type="match status" value="1"/>
</dbReference>
<gene>
    <name evidence="2" type="ORF">T310_7069</name>
</gene>